<sequence length="202" mass="22749">MKYIYTFIAFILFSTSLVAGNGQMNFPHPRLPSGDFQTALALLGSPTTNYGCGNAPTPGRVLTKYVRGQSIKVVWEITEALEGQCFMDLSTTGKDNDFQQIGTLPNCADQVGDSFTANVKLPDDVTCDNCILRFRWVPALSGDTYLNCADVSIEDPKPKLMMQKKRQTKRQCLTCHKEKRQCLTCHKEKRQEKRQCLTCHKK</sequence>
<dbReference type="SUPFAM" id="SSF48695">
    <property type="entry name" value="Multiheme cytochromes"/>
    <property type="match status" value="1"/>
</dbReference>
<comment type="caution">
    <text evidence="3">The sequence shown here is derived from an EMBL/GenBank/DDBJ whole genome shotgun (WGS) entry which is preliminary data.</text>
</comment>
<dbReference type="AlphaFoldDB" id="A0A9N9AAT5"/>
<evidence type="ECO:0000259" key="2">
    <source>
        <dbReference type="Pfam" id="PF03067"/>
    </source>
</evidence>
<name>A0A9N9AAT5_9GLOM</name>
<feature type="domain" description="Chitin-binding type-4" evidence="2">
    <location>
        <begin position="59"/>
        <end position="151"/>
    </location>
</feature>
<proteinExistence type="predicted"/>
<dbReference type="Proteomes" id="UP000789572">
    <property type="component" value="Unassembled WGS sequence"/>
</dbReference>
<keyword evidence="1" id="KW-0732">Signal</keyword>
<evidence type="ECO:0000313" key="4">
    <source>
        <dbReference type="Proteomes" id="UP000789572"/>
    </source>
</evidence>
<dbReference type="Gene3D" id="2.70.50.70">
    <property type="match status" value="1"/>
</dbReference>
<accession>A0A9N9AAT5</accession>
<gene>
    <name evidence="3" type="ORF">POCULU_LOCUS3697</name>
</gene>
<organism evidence="3 4">
    <name type="scientific">Paraglomus occultum</name>
    <dbReference type="NCBI Taxonomy" id="144539"/>
    <lineage>
        <taxon>Eukaryota</taxon>
        <taxon>Fungi</taxon>
        <taxon>Fungi incertae sedis</taxon>
        <taxon>Mucoromycota</taxon>
        <taxon>Glomeromycotina</taxon>
        <taxon>Glomeromycetes</taxon>
        <taxon>Paraglomerales</taxon>
        <taxon>Paraglomeraceae</taxon>
        <taxon>Paraglomus</taxon>
    </lineage>
</organism>
<dbReference type="EMBL" id="CAJVPJ010000427">
    <property type="protein sequence ID" value="CAG8523466.1"/>
    <property type="molecule type" value="Genomic_DNA"/>
</dbReference>
<feature type="signal peptide" evidence="1">
    <location>
        <begin position="1"/>
        <end position="20"/>
    </location>
</feature>
<dbReference type="Pfam" id="PF03067">
    <property type="entry name" value="LPMO_10"/>
    <property type="match status" value="1"/>
</dbReference>
<dbReference type="OrthoDB" id="2342176at2759"/>
<evidence type="ECO:0000313" key="3">
    <source>
        <dbReference type="EMBL" id="CAG8523466.1"/>
    </source>
</evidence>
<dbReference type="InterPro" id="IPR004302">
    <property type="entry name" value="Cellulose/chitin-bd_N"/>
</dbReference>
<protein>
    <submittedName>
        <fullName evidence="3">3411_t:CDS:1</fullName>
    </submittedName>
</protein>
<dbReference type="InterPro" id="IPR036280">
    <property type="entry name" value="Multihaem_cyt_sf"/>
</dbReference>
<evidence type="ECO:0000256" key="1">
    <source>
        <dbReference type="SAM" id="SignalP"/>
    </source>
</evidence>
<feature type="chain" id="PRO_5040292972" evidence="1">
    <location>
        <begin position="21"/>
        <end position="202"/>
    </location>
</feature>
<keyword evidence="4" id="KW-1185">Reference proteome</keyword>
<reference evidence="3" key="1">
    <citation type="submission" date="2021-06" db="EMBL/GenBank/DDBJ databases">
        <authorList>
            <person name="Kallberg Y."/>
            <person name="Tangrot J."/>
            <person name="Rosling A."/>
        </authorList>
    </citation>
    <scope>NUCLEOTIDE SEQUENCE</scope>
    <source>
        <strain evidence="3">IA702</strain>
    </source>
</reference>